<reference evidence="9 10" key="1">
    <citation type="submission" date="2018-12" db="EMBL/GenBank/DDBJ databases">
        <authorList>
            <person name="Tiukova I."/>
            <person name="Dainat J."/>
        </authorList>
    </citation>
    <scope>NUCLEOTIDE SEQUENCE [LARGE SCALE GENOMIC DNA]</scope>
</reference>
<evidence type="ECO:0000256" key="5">
    <source>
        <dbReference type="ARBA" id="ARBA00023136"/>
    </source>
</evidence>
<feature type="transmembrane region" description="Helical" evidence="7">
    <location>
        <begin position="351"/>
        <end position="370"/>
    </location>
</feature>
<dbReference type="Gene3D" id="1.20.1250.20">
    <property type="entry name" value="MFS general substrate transporter like domains"/>
    <property type="match status" value="2"/>
</dbReference>
<feature type="transmembrane region" description="Helical" evidence="7">
    <location>
        <begin position="407"/>
        <end position="429"/>
    </location>
</feature>
<dbReference type="SUPFAM" id="SSF103473">
    <property type="entry name" value="MFS general substrate transporter"/>
    <property type="match status" value="1"/>
</dbReference>
<dbReference type="OrthoDB" id="5298304at2759"/>
<evidence type="ECO:0000256" key="4">
    <source>
        <dbReference type="ARBA" id="ARBA00022989"/>
    </source>
</evidence>
<dbReference type="GO" id="GO:0015295">
    <property type="term" value="F:solute:proton symporter activity"/>
    <property type="evidence" value="ECO:0007669"/>
    <property type="project" value="TreeGrafter"/>
</dbReference>
<organism evidence="9 10">
    <name type="scientific">Brettanomyces naardenensis</name>
    <name type="common">Yeast</name>
    <dbReference type="NCBI Taxonomy" id="13370"/>
    <lineage>
        <taxon>Eukaryota</taxon>
        <taxon>Fungi</taxon>
        <taxon>Dikarya</taxon>
        <taxon>Ascomycota</taxon>
        <taxon>Saccharomycotina</taxon>
        <taxon>Pichiomycetes</taxon>
        <taxon>Pichiales</taxon>
        <taxon>Pichiaceae</taxon>
        <taxon>Brettanomyces</taxon>
    </lineage>
</organism>
<feature type="transmembrane region" description="Helical" evidence="7">
    <location>
        <begin position="441"/>
        <end position="465"/>
    </location>
</feature>
<dbReference type="InterPro" id="IPR036259">
    <property type="entry name" value="MFS_trans_sf"/>
</dbReference>
<dbReference type="GO" id="GO:0015225">
    <property type="term" value="F:biotin transmembrane transporter activity"/>
    <property type="evidence" value="ECO:0007669"/>
    <property type="project" value="TreeGrafter"/>
</dbReference>
<dbReference type="InParanoid" id="A0A448YRG7"/>
<evidence type="ECO:0000256" key="2">
    <source>
        <dbReference type="ARBA" id="ARBA00022448"/>
    </source>
</evidence>
<feature type="domain" description="Major facilitator superfamily (MFS) profile" evidence="8">
    <location>
        <begin position="61"/>
        <end position="505"/>
    </location>
</feature>
<evidence type="ECO:0000259" key="8">
    <source>
        <dbReference type="PROSITE" id="PS50850"/>
    </source>
</evidence>
<feature type="transmembrane region" description="Helical" evidence="7">
    <location>
        <begin position="193"/>
        <end position="215"/>
    </location>
</feature>
<keyword evidence="5 7" id="KW-0472">Membrane</keyword>
<keyword evidence="3 7" id="KW-0812">Transmembrane</keyword>
<accession>A0A448YRG7</accession>
<dbReference type="PANTHER" id="PTHR43791">
    <property type="entry name" value="PERMEASE-RELATED"/>
    <property type="match status" value="1"/>
</dbReference>
<dbReference type="GO" id="GO:1901604">
    <property type="term" value="F:dethiobiotin transmembrane transporter activity"/>
    <property type="evidence" value="ECO:0007669"/>
    <property type="project" value="TreeGrafter"/>
</dbReference>
<dbReference type="GO" id="GO:0005886">
    <property type="term" value="C:plasma membrane"/>
    <property type="evidence" value="ECO:0007669"/>
    <property type="project" value="TreeGrafter"/>
</dbReference>
<dbReference type="STRING" id="13370.A0A448YRG7"/>
<feature type="transmembrane region" description="Helical" evidence="7">
    <location>
        <begin position="227"/>
        <end position="248"/>
    </location>
</feature>
<gene>
    <name evidence="9" type="ORF">BRENAR_LOCUS4234</name>
</gene>
<feature type="transmembrane region" description="Helical" evidence="7">
    <location>
        <begin position="134"/>
        <end position="154"/>
    </location>
</feature>
<dbReference type="Pfam" id="PF07690">
    <property type="entry name" value="MFS_1"/>
    <property type="match status" value="1"/>
</dbReference>
<feature type="transmembrane region" description="Helical" evidence="7">
    <location>
        <begin position="382"/>
        <end position="401"/>
    </location>
</feature>
<evidence type="ECO:0000256" key="3">
    <source>
        <dbReference type="ARBA" id="ARBA00022692"/>
    </source>
</evidence>
<evidence type="ECO:0000256" key="1">
    <source>
        <dbReference type="ARBA" id="ARBA00004141"/>
    </source>
</evidence>
<feature type="transmembrane region" description="Helical" evidence="7">
    <location>
        <begin position="61"/>
        <end position="80"/>
    </location>
</feature>
<sequence length="525" mass="58623">MSDLDTDNDGAPGSPSIKEDFVKQQILSESAENDPESDLTCEEIPTAKELDKIYRHLDYRIIPALWCLYFLTSFGSSAYGNTLTMNYETNHSLAASLDLKGKDLSTASALYYVAYILFDLPMNLIMTKLSPQVWLCRIVVSVGVVYVCYVSLHNAAGIEAIRFMSGFVGSGTWPGMTYYISLWYPEQRTAKRIGYYFTAAQLSASAAGLVCAGFQKMDMVRGYYGWKWLYIVYGSVTIACGISLVWWLPDRPEYLAEKTRERSILPRFLRKYFTPVQPLTEREKRLHGIDMKQRYKKISWTFGDLLRVMSDARSWALIIMYFGVVGTGFGLAVFATTLIQVNNPTLSGINISLLYAPIWLFDLAAILLITPLADRYKNQRHYFFCGSTLIIIVGLIVTTFAKGPWNRWAGLLIAGFGLGPTVPICMTFASEIMTKVYGDVGCAAASALVSGLGNLGSVTSTYALYSGWPEDRKNLYRNSNMMLVVMCGVSILACIALSIMRKYMSEEPYGKQKLGDETNGTEESI</sequence>
<dbReference type="EMBL" id="CAACVR010000045">
    <property type="protein sequence ID" value="VEU23504.1"/>
    <property type="molecule type" value="Genomic_DNA"/>
</dbReference>
<name>A0A448YRG7_BRENA</name>
<comment type="subcellular location">
    <subcellularLocation>
        <location evidence="1">Membrane</location>
        <topology evidence="1">Multi-pass membrane protein</topology>
    </subcellularLocation>
</comment>
<dbReference type="PROSITE" id="PS50850">
    <property type="entry name" value="MFS"/>
    <property type="match status" value="1"/>
</dbReference>
<feature type="transmembrane region" description="Helical" evidence="7">
    <location>
        <begin position="160"/>
        <end position="181"/>
    </location>
</feature>
<evidence type="ECO:0000256" key="7">
    <source>
        <dbReference type="SAM" id="Phobius"/>
    </source>
</evidence>
<dbReference type="AlphaFoldDB" id="A0A448YRG7"/>
<feature type="transmembrane region" description="Helical" evidence="7">
    <location>
        <begin position="109"/>
        <end position="127"/>
    </location>
</feature>
<dbReference type="InterPro" id="IPR011701">
    <property type="entry name" value="MFS"/>
</dbReference>
<keyword evidence="4 7" id="KW-1133">Transmembrane helix</keyword>
<feature type="region of interest" description="Disordered" evidence="6">
    <location>
        <begin position="1"/>
        <end position="20"/>
    </location>
</feature>
<proteinExistence type="predicted"/>
<dbReference type="InterPro" id="IPR020846">
    <property type="entry name" value="MFS_dom"/>
</dbReference>
<evidence type="ECO:0000313" key="10">
    <source>
        <dbReference type="Proteomes" id="UP000290900"/>
    </source>
</evidence>
<evidence type="ECO:0000256" key="6">
    <source>
        <dbReference type="SAM" id="MobiDB-lite"/>
    </source>
</evidence>
<keyword evidence="2" id="KW-0813">Transport</keyword>
<protein>
    <submittedName>
        <fullName evidence="9">DEKNAAC104715</fullName>
    </submittedName>
</protein>
<feature type="transmembrane region" description="Helical" evidence="7">
    <location>
        <begin position="315"/>
        <end position="339"/>
    </location>
</feature>
<evidence type="ECO:0000313" key="9">
    <source>
        <dbReference type="EMBL" id="VEU23504.1"/>
    </source>
</evidence>
<dbReference type="PANTHER" id="PTHR43791:SF33">
    <property type="entry name" value="VITAMIN H TRANSPORTER 1"/>
    <property type="match status" value="1"/>
</dbReference>
<keyword evidence="10" id="KW-1185">Reference proteome</keyword>
<dbReference type="GO" id="GO:1905135">
    <property type="term" value="P:biotin import across plasma membrane"/>
    <property type="evidence" value="ECO:0007669"/>
    <property type="project" value="TreeGrafter"/>
</dbReference>
<dbReference type="FunFam" id="1.20.1250.20:FF:000399">
    <property type="entry name" value="MFS general substrate transporter"/>
    <property type="match status" value="1"/>
</dbReference>
<feature type="transmembrane region" description="Helical" evidence="7">
    <location>
        <begin position="481"/>
        <end position="500"/>
    </location>
</feature>
<dbReference type="Proteomes" id="UP000290900">
    <property type="component" value="Unassembled WGS sequence"/>
</dbReference>